<keyword evidence="2 5" id="KW-0145">Chemotaxis</keyword>
<comment type="domain">
    <text evidence="5">Contains a C-terminal catalytic domain, and an N-terminal region which modulates catalytic activity.</text>
</comment>
<keyword evidence="3 5" id="KW-0378">Hydrolase</keyword>
<dbReference type="GO" id="GO:0050568">
    <property type="term" value="F:protein-glutamine glutaminase activity"/>
    <property type="evidence" value="ECO:0007669"/>
    <property type="project" value="UniProtKB-UniRule"/>
</dbReference>
<protein>
    <recommendedName>
        <fullName evidence="5">Protein-glutamate methylesterase/protein-glutamine glutaminase</fullName>
        <ecNumber evidence="5">3.1.1.61</ecNumber>
        <ecNumber evidence="5">3.5.1.44</ecNumber>
    </recommendedName>
</protein>
<dbReference type="RefSeq" id="WP_012633871.1">
    <property type="nucleotide sequence ID" value="NC_011891.1"/>
</dbReference>
<dbReference type="Pfam" id="PF01339">
    <property type="entry name" value="CheB_methylest"/>
    <property type="match status" value="1"/>
</dbReference>
<dbReference type="Gene3D" id="3.40.50.2300">
    <property type="match status" value="1"/>
</dbReference>
<dbReference type="InterPro" id="IPR008248">
    <property type="entry name" value="CheB-like"/>
</dbReference>
<comment type="similarity">
    <text evidence="5">Belongs to the CheB family.</text>
</comment>
<evidence type="ECO:0000259" key="9">
    <source>
        <dbReference type="PROSITE" id="PS50122"/>
    </source>
</evidence>
<dbReference type="SUPFAM" id="SSF52172">
    <property type="entry name" value="CheY-like"/>
    <property type="match status" value="1"/>
</dbReference>
<dbReference type="GO" id="GO:0006935">
    <property type="term" value="P:chemotaxis"/>
    <property type="evidence" value="ECO:0007669"/>
    <property type="project" value="UniProtKB-UniRule"/>
</dbReference>
<evidence type="ECO:0000256" key="3">
    <source>
        <dbReference type="ARBA" id="ARBA00022801"/>
    </source>
</evidence>
<proteinExistence type="inferred from homology"/>
<dbReference type="InterPro" id="IPR001789">
    <property type="entry name" value="Sig_transdc_resp-reg_receiver"/>
</dbReference>
<dbReference type="InterPro" id="IPR035909">
    <property type="entry name" value="CheB_C"/>
</dbReference>
<feature type="domain" description="Response regulatory" evidence="8">
    <location>
        <begin position="3"/>
        <end position="120"/>
    </location>
</feature>
<dbReference type="PANTHER" id="PTHR42872">
    <property type="entry name" value="PROTEIN-GLUTAMATE METHYLESTERASE/PROTEIN-GLUTAMINE GLUTAMINASE"/>
    <property type="match status" value="1"/>
</dbReference>
<dbReference type="GO" id="GO:0000156">
    <property type="term" value="F:phosphorelay response regulator activity"/>
    <property type="evidence" value="ECO:0007669"/>
    <property type="project" value="InterPro"/>
</dbReference>
<feature type="active site" evidence="5 6">
    <location>
        <position position="285"/>
    </location>
</feature>
<comment type="function">
    <text evidence="5">Involved in chemotaxis. Part of a chemotaxis signal transduction system that modulates chemotaxis in response to various stimuli. Catalyzes the demethylation of specific methylglutamate residues introduced into the chemoreceptors (methyl-accepting chemotaxis proteins or MCP) by CheR. Also mediates the irreversible deamidation of specific glutamine residues to glutamic acid.</text>
</comment>
<dbReference type="NCBIfam" id="NF001965">
    <property type="entry name" value="PRK00742.1"/>
    <property type="match status" value="1"/>
</dbReference>
<dbReference type="InterPro" id="IPR000673">
    <property type="entry name" value="Sig_transdc_resp-reg_Me-estase"/>
</dbReference>
<dbReference type="KEGG" id="acp:A2cp1_2774"/>
<dbReference type="EMBL" id="CP001359">
    <property type="protein sequence ID" value="ACL66111.1"/>
    <property type="molecule type" value="Genomic_DNA"/>
</dbReference>
<keyword evidence="5 7" id="KW-0597">Phosphoprotein</keyword>
<keyword evidence="1 5" id="KW-0963">Cytoplasm</keyword>
<dbReference type="PIRSF" id="PIRSF000876">
    <property type="entry name" value="RR_chemtxs_CheB"/>
    <property type="match status" value="1"/>
</dbReference>
<evidence type="ECO:0000259" key="8">
    <source>
        <dbReference type="PROSITE" id="PS50110"/>
    </source>
</evidence>
<dbReference type="AlphaFoldDB" id="B8JE46"/>
<evidence type="ECO:0000256" key="2">
    <source>
        <dbReference type="ARBA" id="ARBA00022500"/>
    </source>
</evidence>
<dbReference type="PROSITE" id="PS50110">
    <property type="entry name" value="RESPONSE_REGULATORY"/>
    <property type="match status" value="1"/>
</dbReference>
<evidence type="ECO:0000256" key="1">
    <source>
        <dbReference type="ARBA" id="ARBA00022490"/>
    </source>
</evidence>
<dbReference type="Gene3D" id="3.40.50.180">
    <property type="entry name" value="Methylesterase CheB, C-terminal domain"/>
    <property type="match status" value="1"/>
</dbReference>
<dbReference type="GO" id="GO:0005737">
    <property type="term" value="C:cytoplasm"/>
    <property type="evidence" value="ECO:0007669"/>
    <property type="project" value="UniProtKB-SubCell"/>
</dbReference>
<comment type="subcellular location">
    <subcellularLocation>
        <location evidence="5">Cytoplasm</location>
    </subcellularLocation>
</comment>
<dbReference type="PANTHER" id="PTHR42872:SF6">
    <property type="entry name" value="PROTEIN-GLUTAMATE METHYLESTERASE_PROTEIN-GLUTAMINE GLUTAMINASE"/>
    <property type="match status" value="1"/>
</dbReference>
<feature type="domain" description="CheB-type methylesterase" evidence="9">
    <location>
        <begin position="152"/>
        <end position="342"/>
    </location>
</feature>
<evidence type="ECO:0000313" key="11">
    <source>
        <dbReference type="Proteomes" id="UP000007089"/>
    </source>
</evidence>
<dbReference type="EC" id="3.1.1.61" evidence="5"/>
<dbReference type="GO" id="GO:0008984">
    <property type="term" value="F:protein-glutamate methylesterase activity"/>
    <property type="evidence" value="ECO:0007669"/>
    <property type="project" value="UniProtKB-UniRule"/>
</dbReference>
<dbReference type="InterPro" id="IPR011006">
    <property type="entry name" value="CheY-like_superfamily"/>
</dbReference>
<evidence type="ECO:0000256" key="4">
    <source>
        <dbReference type="ARBA" id="ARBA00048267"/>
    </source>
</evidence>
<dbReference type="HAMAP" id="MF_00099">
    <property type="entry name" value="CheB_chemtxs"/>
    <property type="match status" value="1"/>
</dbReference>
<dbReference type="EC" id="3.5.1.44" evidence="5"/>
<evidence type="ECO:0000256" key="6">
    <source>
        <dbReference type="PROSITE-ProRule" id="PRU00050"/>
    </source>
</evidence>
<dbReference type="Pfam" id="PF00072">
    <property type="entry name" value="Response_reg"/>
    <property type="match status" value="1"/>
</dbReference>
<dbReference type="HOGENOM" id="CLU_000445_51_0_7"/>
<keyword evidence="11" id="KW-1185">Reference proteome</keyword>
<feature type="modified residue" description="4-aspartylphosphate" evidence="5 7">
    <location>
        <position position="54"/>
    </location>
</feature>
<dbReference type="SUPFAM" id="SSF52738">
    <property type="entry name" value="Methylesterase CheB, C-terminal domain"/>
    <property type="match status" value="1"/>
</dbReference>
<feature type="active site" evidence="5 6">
    <location>
        <position position="191"/>
    </location>
</feature>
<sequence>MIRVLVVEDMPTARQLLVGILSADPELEVVGQASDGAEALALVRALRPDAITMDVMMMPMDGIQATAQIMAERPTPIVIVTSLDVNEVTLSMKALAAGALAALPKPRGPGSPGFAEDARRLVTTVKAMSRVALLRRPESARRAAPPPAAPPDVPRGRVVAVAASTGGPAALQRILARLPAAFPAPVLVVQHIALGFAEGFARWLASAGPLPARVARDGTLLEPGVVHVAPDDRHLGVTADGARATVTDEAPVGGFRPSGTPLFRSVAAAYGAGAVGVILSGMGRDGVDGLADLRRAGGRVVAQDAASCAVDGMPGAAQAAGLADAVLAPDAIADRLALWIRR</sequence>
<evidence type="ECO:0000256" key="7">
    <source>
        <dbReference type="PROSITE-ProRule" id="PRU00169"/>
    </source>
</evidence>
<dbReference type="Proteomes" id="UP000007089">
    <property type="component" value="Chromosome"/>
</dbReference>
<name>B8JE46_ANAD2</name>
<dbReference type="PROSITE" id="PS50122">
    <property type="entry name" value="CHEB"/>
    <property type="match status" value="1"/>
</dbReference>
<comment type="catalytic activity">
    <reaction evidence="5">
        <text>L-glutaminyl-[protein] + H2O = L-glutamyl-[protein] + NH4(+)</text>
        <dbReference type="Rhea" id="RHEA:16441"/>
        <dbReference type="Rhea" id="RHEA-COMP:10207"/>
        <dbReference type="Rhea" id="RHEA-COMP:10208"/>
        <dbReference type="ChEBI" id="CHEBI:15377"/>
        <dbReference type="ChEBI" id="CHEBI:28938"/>
        <dbReference type="ChEBI" id="CHEBI:29973"/>
        <dbReference type="ChEBI" id="CHEBI:30011"/>
        <dbReference type="EC" id="3.5.1.44"/>
    </reaction>
</comment>
<dbReference type="CDD" id="cd17541">
    <property type="entry name" value="REC_CheB-like"/>
    <property type="match status" value="1"/>
</dbReference>
<feature type="active site" evidence="5 6">
    <location>
        <position position="164"/>
    </location>
</feature>
<accession>B8JE46</accession>
<organism evidence="10 11">
    <name type="scientific">Anaeromyxobacter dehalogenans (strain ATCC BAA-258 / DSM 21875 / 2CP-1)</name>
    <dbReference type="NCBI Taxonomy" id="455488"/>
    <lineage>
        <taxon>Bacteria</taxon>
        <taxon>Pseudomonadati</taxon>
        <taxon>Myxococcota</taxon>
        <taxon>Myxococcia</taxon>
        <taxon>Myxococcales</taxon>
        <taxon>Cystobacterineae</taxon>
        <taxon>Anaeromyxobacteraceae</taxon>
        <taxon>Anaeromyxobacter</taxon>
    </lineage>
</organism>
<evidence type="ECO:0000313" key="10">
    <source>
        <dbReference type="EMBL" id="ACL66111.1"/>
    </source>
</evidence>
<dbReference type="CDD" id="cd16432">
    <property type="entry name" value="CheB_Rec"/>
    <property type="match status" value="1"/>
</dbReference>
<dbReference type="SMART" id="SM00448">
    <property type="entry name" value="REC"/>
    <property type="match status" value="1"/>
</dbReference>
<comment type="catalytic activity">
    <reaction evidence="4 5">
        <text>[protein]-L-glutamate 5-O-methyl ester + H2O = L-glutamyl-[protein] + methanol + H(+)</text>
        <dbReference type="Rhea" id="RHEA:23236"/>
        <dbReference type="Rhea" id="RHEA-COMP:10208"/>
        <dbReference type="Rhea" id="RHEA-COMP:10311"/>
        <dbReference type="ChEBI" id="CHEBI:15377"/>
        <dbReference type="ChEBI" id="CHEBI:15378"/>
        <dbReference type="ChEBI" id="CHEBI:17790"/>
        <dbReference type="ChEBI" id="CHEBI:29973"/>
        <dbReference type="ChEBI" id="CHEBI:82795"/>
        <dbReference type="EC" id="3.1.1.61"/>
    </reaction>
</comment>
<reference evidence="10" key="1">
    <citation type="submission" date="2009-01" db="EMBL/GenBank/DDBJ databases">
        <title>Complete sequence of Anaeromyxobacter dehalogenans 2CP-1.</title>
        <authorList>
            <consortium name="US DOE Joint Genome Institute"/>
            <person name="Lucas S."/>
            <person name="Copeland A."/>
            <person name="Lapidus A."/>
            <person name="Glavina del Rio T."/>
            <person name="Dalin E."/>
            <person name="Tice H."/>
            <person name="Bruce D."/>
            <person name="Goodwin L."/>
            <person name="Pitluck S."/>
            <person name="Saunders E."/>
            <person name="Brettin T."/>
            <person name="Detter J.C."/>
            <person name="Han C."/>
            <person name="Larimer F."/>
            <person name="Land M."/>
            <person name="Hauser L."/>
            <person name="Kyrpides N."/>
            <person name="Ovchinnikova G."/>
            <person name="Beliaev A.S."/>
            <person name="Richardson P."/>
        </authorList>
    </citation>
    <scope>NUCLEOTIDE SEQUENCE</scope>
    <source>
        <strain evidence="10">2CP-1</strain>
    </source>
</reference>
<evidence type="ECO:0000256" key="5">
    <source>
        <dbReference type="HAMAP-Rule" id="MF_00099"/>
    </source>
</evidence>
<comment type="PTM">
    <text evidence="5">Phosphorylated by CheA. Phosphorylation of the N-terminal regulatory domain activates the methylesterase activity.</text>
</comment>
<gene>
    <name evidence="5" type="primary">cheB</name>
    <name evidence="10" type="ordered locus">A2cp1_2774</name>
</gene>